<dbReference type="CDD" id="cd18887">
    <property type="entry name" value="NUDIX_UGPPase_Nudt14"/>
    <property type="match status" value="1"/>
</dbReference>
<dbReference type="PANTHER" id="PTHR11839">
    <property type="entry name" value="UDP/ADP-SUGAR PYROPHOSPHATASE"/>
    <property type="match status" value="1"/>
</dbReference>
<name>A0A1W1CS31_9ZZZZ</name>
<dbReference type="GO" id="GO:0019693">
    <property type="term" value="P:ribose phosphate metabolic process"/>
    <property type="evidence" value="ECO:0007669"/>
    <property type="project" value="TreeGrafter"/>
</dbReference>
<protein>
    <submittedName>
        <fullName evidence="4">Uridine diphosphate glucose pyrophosphatase</fullName>
        <ecNumber evidence="4">3.6.1.45</ecNumber>
    </submittedName>
</protein>
<dbReference type="GO" id="GO:0046872">
    <property type="term" value="F:metal ion binding"/>
    <property type="evidence" value="ECO:0007669"/>
    <property type="project" value="InterPro"/>
</dbReference>
<organism evidence="4">
    <name type="scientific">hydrothermal vent metagenome</name>
    <dbReference type="NCBI Taxonomy" id="652676"/>
    <lineage>
        <taxon>unclassified sequences</taxon>
        <taxon>metagenomes</taxon>
        <taxon>ecological metagenomes</taxon>
    </lineage>
</organism>
<dbReference type="AlphaFoldDB" id="A0A1W1CS31"/>
<evidence type="ECO:0000256" key="2">
    <source>
        <dbReference type="ARBA" id="ARBA00022801"/>
    </source>
</evidence>
<dbReference type="EC" id="3.6.1.45" evidence="4"/>
<feature type="domain" description="Nudix hydrolase" evidence="3">
    <location>
        <begin position="46"/>
        <end position="185"/>
    </location>
</feature>
<dbReference type="GO" id="GO:0008768">
    <property type="term" value="F:UDP-sugar diphosphatase activity"/>
    <property type="evidence" value="ECO:0007669"/>
    <property type="project" value="UniProtKB-EC"/>
</dbReference>
<dbReference type="Gene3D" id="3.90.79.10">
    <property type="entry name" value="Nucleoside Triphosphate Pyrophosphohydrolase"/>
    <property type="match status" value="1"/>
</dbReference>
<sequence length="203" mass="22941">MIKRNLKMQNKIEKFTLKPLEDPKFITTARAAYEQNGIKKSWEIVKAHDSVAILIYHTERDAFILVQQFRPAVYMNNHNGMTVELCAGIVDKDLSLEQIAKEEIEEECGYAVPVEKIVKITSFYTSVGFAGSRQTLYYAEIDESMKVSEGGGIEGEVIEVIVLPTQEAADLIFDENIAKTPGLMFAFMWWYARSTDGNSITGR</sequence>
<evidence type="ECO:0000259" key="3">
    <source>
        <dbReference type="PROSITE" id="PS51462"/>
    </source>
</evidence>
<dbReference type="InterPro" id="IPR004385">
    <property type="entry name" value="NDP_pyrophosphatase"/>
</dbReference>
<evidence type="ECO:0000256" key="1">
    <source>
        <dbReference type="ARBA" id="ARBA00001946"/>
    </source>
</evidence>
<reference evidence="4" key="1">
    <citation type="submission" date="2016-10" db="EMBL/GenBank/DDBJ databases">
        <authorList>
            <person name="de Groot N.N."/>
        </authorList>
    </citation>
    <scope>NUCLEOTIDE SEQUENCE</scope>
</reference>
<dbReference type="EMBL" id="FPHL01000052">
    <property type="protein sequence ID" value="SFV68491.1"/>
    <property type="molecule type" value="Genomic_DNA"/>
</dbReference>
<dbReference type="PROSITE" id="PS51462">
    <property type="entry name" value="NUDIX"/>
    <property type="match status" value="1"/>
</dbReference>
<gene>
    <name evidence="4" type="ORF">MNB_SV-10-1289</name>
</gene>
<dbReference type="NCBIfam" id="TIGR00052">
    <property type="entry name" value="nudix-type nucleoside diphosphatase, YffH/AdpP family"/>
    <property type="match status" value="1"/>
</dbReference>
<dbReference type="Pfam" id="PF00293">
    <property type="entry name" value="NUDIX"/>
    <property type="match status" value="1"/>
</dbReference>
<accession>A0A1W1CS31</accession>
<dbReference type="SUPFAM" id="SSF55811">
    <property type="entry name" value="Nudix"/>
    <property type="match status" value="1"/>
</dbReference>
<proteinExistence type="predicted"/>
<dbReference type="GO" id="GO:0006753">
    <property type="term" value="P:nucleoside phosphate metabolic process"/>
    <property type="evidence" value="ECO:0007669"/>
    <property type="project" value="TreeGrafter"/>
</dbReference>
<dbReference type="InterPro" id="IPR015797">
    <property type="entry name" value="NUDIX_hydrolase-like_dom_sf"/>
</dbReference>
<evidence type="ECO:0000313" key="4">
    <source>
        <dbReference type="EMBL" id="SFV68491.1"/>
    </source>
</evidence>
<keyword evidence="2 4" id="KW-0378">Hydrolase</keyword>
<dbReference type="PANTHER" id="PTHR11839:SF15">
    <property type="entry name" value="URIDINE DIPHOSPHATE GLUCOSE PYROPHOSPHATASE NUDT14"/>
    <property type="match status" value="1"/>
</dbReference>
<comment type="cofactor">
    <cofactor evidence="1">
        <name>Mg(2+)</name>
        <dbReference type="ChEBI" id="CHEBI:18420"/>
    </cofactor>
</comment>
<dbReference type="InterPro" id="IPR000086">
    <property type="entry name" value="NUDIX_hydrolase_dom"/>
</dbReference>